<evidence type="ECO:0000313" key="10">
    <source>
        <dbReference type="EMBL" id="KAJ8782395.1"/>
    </source>
</evidence>
<keyword evidence="11" id="KW-1185">Reference proteome</keyword>
<keyword evidence="6" id="KW-1133">Transmembrane helix</keyword>
<dbReference type="Pfam" id="PF13639">
    <property type="entry name" value="zf-RING_2"/>
    <property type="match status" value="1"/>
</dbReference>
<evidence type="ECO:0000313" key="11">
    <source>
        <dbReference type="Proteomes" id="UP001159641"/>
    </source>
</evidence>
<dbReference type="InterPro" id="IPR001841">
    <property type="entry name" value="Znf_RING"/>
</dbReference>
<comment type="subcellular location">
    <subcellularLocation>
        <location evidence="1">Membrane</location>
    </subcellularLocation>
</comment>
<dbReference type="Proteomes" id="UP001159641">
    <property type="component" value="Unassembled WGS sequence"/>
</dbReference>
<dbReference type="InterPro" id="IPR013083">
    <property type="entry name" value="Znf_RING/FYVE/PHD"/>
</dbReference>
<dbReference type="GO" id="GO:0008270">
    <property type="term" value="F:zinc ion binding"/>
    <property type="evidence" value="ECO:0007669"/>
    <property type="project" value="UniProtKB-KW"/>
</dbReference>
<name>A0AB34GUU3_ESCRO</name>
<evidence type="ECO:0000256" key="4">
    <source>
        <dbReference type="ARBA" id="ARBA00022771"/>
    </source>
</evidence>
<proteinExistence type="predicted"/>
<dbReference type="PROSITE" id="PS50089">
    <property type="entry name" value="ZF_RING_2"/>
    <property type="match status" value="1"/>
</dbReference>
<organism evidence="10 11">
    <name type="scientific">Eschrichtius robustus</name>
    <name type="common">California gray whale</name>
    <name type="synonym">Eschrichtius gibbosus</name>
    <dbReference type="NCBI Taxonomy" id="9764"/>
    <lineage>
        <taxon>Eukaryota</taxon>
        <taxon>Metazoa</taxon>
        <taxon>Chordata</taxon>
        <taxon>Craniata</taxon>
        <taxon>Vertebrata</taxon>
        <taxon>Euteleostomi</taxon>
        <taxon>Mammalia</taxon>
        <taxon>Eutheria</taxon>
        <taxon>Laurasiatheria</taxon>
        <taxon>Artiodactyla</taxon>
        <taxon>Whippomorpha</taxon>
        <taxon>Cetacea</taxon>
        <taxon>Mysticeti</taxon>
        <taxon>Eschrichtiidae</taxon>
        <taxon>Eschrichtius</taxon>
    </lineage>
</organism>
<dbReference type="Gene3D" id="3.30.40.10">
    <property type="entry name" value="Zinc/RING finger domain, C3HC4 (zinc finger)"/>
    <property type="match status" value="1"/>
</dbReference>
<feature type="domain" description="RING-type" evidence="9">
    <location>
        <begin position="6"/>
        <end position="29"/>
    </location>
</feature>
<accession>A0AB34GUU3</accession>
<evidence type="ECO:0000256" key="8">
    <source>
        <dbReference type="PROSITE-ProRule" id="PRU00175"/>
    </source>
</evidence>
<gene>
    <name evidence="10" type="ORF">J1605_010103</name>
</gene>
<evidence type="ECO:0000256" key="2">
    <source>
        <dbReference type="ARBA" id="ARBA00022692"/>
    </source>
</evidence>
<keyword evidence="7" id="KW-0472">Membrane</keyword>
<protein>
    <recommendedName>
        <fullName evidence="9">RING-type domain-containing protein</fullName>
    </recommendedName>
</protein>
<keyword evidence="2" id="KW-0812">Transmembrane</keyword>
<dbReference type="PANTHER" id="PTHR46539">
    <property type="entry name" value="E3 UBIQUITIN-PROTEIN LIGASE ATL42"/>
    <property type="match status" value="1"/>
</dbReference>
<evidence type="ECO:0000256" key="5">
    <source>
        <dbReference type="ARBA" id="ARBA00022833"/>
    </source>
</evidence>
<dbReference type="EMBL" id="JAIQCJ010002112">
    <property type="protein sequence ID" value="KAJ8782395.1"/>
    <property type="molecule type" value="Genomic_DNA"/>
</dbReference>
<keyword evidence="5" id="KW-0862">Zinc</keyword>
<keyword evidence="3" id="KW-0479">Metal-binding</keyword>
<evidence type="ECO:0000256" key="6">
    <source>
        <dbReference type="ARBA" id="ARBA00022989"/>
    </source>
</evidence>
<evidence type="ECO:0000256" key="7">
    <source>
        <dbReference type="ARBA" id="ARBA00023136"/>
    </source>
</evidence>
<evidence type="ECO:0000256" key="1">
    <source>
        <dbReference type="ARBA" id="ARBA00004370"/>
    </source>
</evidence>
<dbReference type="GO" id="GO:0016020">
    <property type="term" value="C:membrane"/>
    <property type="evidence" value="ECO:0007669"/>
    <property type="project" value="UniProtKB-SubCell"/>
</dbReference>
<dbReference type="AlphaFoldDB" id="A0AB34GUU3"/>
<evidence type="ECO:0000259" key="9">
    <source>
        <dbReference type="PROSITE" id="PS50089"/>
    </source>
</evidence>
<reference evidence="10 11" key="1">
    <citation type="submission" date="2022-11" db="EMBL/GenBank/DDBJ databases">
        <title>Whole genome sequence of Eschrichtius robustus ER-17-0199.</title>
        <authorList>
            <person name="Bruniche-Olsen A."/>
            <person name="Black A.N."/>
            <person name="Fields C.J."/>
            <person name="Walden K."/>
            <person name="Dewoody J.A."/>
        </authorList>
    </citation>
    <scope>NUCLEOTIDE SEQUENCE [LARGE SCALE GENOMIC DNA]</scope>
    <source>
        <strain evidence="10">ER-17-0199</strain>
        <tissue evidence="10">Blubber</tissue>
    </source>
</reference>
<sequence length="221" mass="24071">MYGSHCRHLFHKSCVDPWLLDHRTCPMCKMNILKALGIPPNADCMDDLPTDFEGSLGGPSTNQITGASDTTVNESSVTLDPAVRTVGALQVVQDTDPTPQEGEIIFTTNTRHVPGPYSHIPALFLSLPAHQLDDGFRRGTAVLKSKDLCDKHLPLSSTVPDGNQPIHKPLDFVCNNIPPQLKTLTNLRKLTRGQTPRVFLSCVSGAFDKGVPSICRCTDCL</sequence>
<dbReference type="SUPFAM" id="SSF57850">
    <property type="entry name" value="RING/U-box"/>
    <property type="match status" value="1"/>
</dbReference>
<evidence type="ECO:0000256" key="3">
    <source>
        <dbReference type="ARBA" id="ARBA00022723"/>
    </source>
</evidence>
<keyword evidence="4 8" id="KW-0863">Zinc-finger</keyword>
<dbReference type="PANTHER" id="PTHR46539:SF27">
    <property type="entry name" value="RING FINGER PROTEIN 128"/>
    <property type="match status" value="1"/>
</dbReference>
<comment type="caution">
    <text evidence="10">The sequence shown here is derived from an EMBL/GenBank/DDBJ whole genome shotgun (WGS) entry which is preliminary data.</text>
</comment>